<dbReference type="RefSeq" id="XP_025342218.1">
    <property type="nucleotide sequence ID" value="XM_025484003.1"/>
</dbReference>
<feature type="compositionally biased region" description="Basic and acidic residues" evidence="1">
    <location>
        <begin position="385"/>
        <end position="395"/>
    </location>
</feature>
<feature type="compositionally biased region" description="Basic and acidic residues" evidence="1">
    <location>
        <begin position="117"/>
        <end position="132"/>
    </location>
</feature>
<name>A0A2V1ATW0_9ASCO</name>
<dbReference type="Proteomes" id="UP000244309">
    <property type="component" value="Unassembled WGS sequence"/>
</dbReference>
<feature type="region of interest" description="Disordered" evidence="1">
    <location>
        <begin position="1"/>
        <end position="161"/>
    </location>
</feature>
<gene>
    <name evidence="2" type="ORF">CXQ85_000250</name>
</gene>
<evidence type="ECO:0000313" key="2">
    <source>
        <dbReference type="EMBL" id="PVH21278.1"/>
    </source>
</evidence>
<reference evidence="2 3" key="1">
    <citation type="submission" date="2017-12" db="EMBL/GenBank/DDBJ databases">
        <title>Genome Sequence of a Multidrug-Resistant Candida haemulonii Isolate from a Patient with Chronic Leg Ulcers in Israel.</title>
        <authorList>
            <person name="Chow N.A."/>
            <person name="Gade L."/>
            <person name="Batra D."/>
            <person name="Rowe L.A."/>
            <person name="Ben-Ami R."/>
            <person name="Loparev V.N."/>
            <person name="Litvintseva A.P."/>
        </authorList>
    </citation>
    <scope>NUCLEOTIDE SEQUENCE [LARGE SCALE GENOMIC DNA]</scope>
    <source>
        <strain evidence="2 3">B11899</strain>
    </source>
</reference>
<feature type="compositionally biased region" description="Basic and acidic residues" evidence="1">
    <location>
        <begin position="29"/>
        <end position="38"/>
    </location>
</feature>
<feature type="compositionally biased region" description="Basic residues" evidence="1">
    <location>
        <begin position="396"/>
        <end position="410"/>
    </location>
</feature>
<feature type="region of interest" description="Disordered" evidence="1">
    <location>
        <begin position="190"/>
        <end position="222"/>
    </location>
</feature>
<dbReference type="EMBL" id="PKFO01000005">
    <property type="protein sequence ID" value="PVH21278.1"/>
    <property type="molecule type" value="Genomic_DNA"/>
</dbReference>
<feature type="region of interest" description="Disordered" evidence="1">
    <location>
        <begin position="334"/>
        <end position="423"/>
    </location>
</feature>
<feature type="compositionally biased region" description="Polar residues" evidence="1">
    <location>
        <begin position="149"/>
        <end position="158"/>
    </location>
</feature>
<feature type="compositionally biased region" description="Low complexity" evidence="1">
    <location>
        <begin position="259"/>
        <end position="271"/>
    </location>
</feature>
<evidence type="ECO:0000256" key="1">
    <source>
        <dbReference type="SAM" id="MobiDB-lite"/>
    </source>
</evidence>
<proteinExistence type="predicted"/>
<dbReference type="GeneID" id="37005583"/>
<keyword evidence="3" id="KW-1185">Reference proteome</keyword>
<dbReference type="OrthoDB" id="10349829at2759"/>
<accession>A0A2V1ATW0</accession>
<organism evidence="2 3">
    <name type="scientific">Candidozyma haemuli</name>
    <dbReference type="NCBI Taxonomy" id="45357"/>
    <lineage>
        <taxon>Eukaryota</taxon>
        <taxon>Fungi</taxon>
        <taxon>Dikarya</taxon>
        <taxon>Ascomycota</taxon>
        <taxon>Saccharomycotina</taxon>
        <taxon>Pichiomycetes</taxon>
        <taxon>Metschnikowiaceae</taxon>
        <taxon>Candidozyma</taxon>
    </lineage>
</organism>
<feature type="compositionally biased region" description="Polar residues" evidence="1">
    <location>
        <begin position="41"/>
        <end position="52"/>
    </location>
</feature>
<feature type="compositionally biased region" description="Basic and acidic residues" evidence="1">
    <location>
        <begin position="334"/>
        <end position="349"/>
    </location>
</feature>
<evidence type="ECO:0000313" key="3">
    <source>
        <dbReference type="Proteomes" id="UP000244309"/>
    </source>
</evidence>
<feature type="region of interest" description="Disordered" evidence="1">
    <location>
        <begin position="257"/>
        <end position="289"/>
    </location>
</feature>
<feature type="compositionally biased region" description="Basic and acidic residues" evidence="1">
    <location>
        <begin position="81"/>
        <end position="93"/>
    </location>
</feature>
<dbReference type="AlphaFoldDB" id="A0A2V1ATW0"/>
<feature type="compositionally biased region" description="Basic and acidic residues" evidence="1">
    <location>
        <begin position="280"/>
        <end position="289"/>
    </location>
</feature>
<comment type="caution">
    <text evidence="2">The sequence shown here is derived from an EMBL/GenBank/DDBJ whole genome shotgun (WGS) entry which is preliminary data.</text>
</comment>
<dbReference type="VEuPathDB" id="FungiDB:CXQ85_000250"/>
<sequence length="423" mass="47435">MTTTPEKTKKRITFSKPNFSKLTGRLKPKSKEQKKSDEEVSSGNEEPTASQKTEGEAEADSADKKEEKEVSEDTEASTEPLKIKKTGDGKVIEGEDDMEQSLILSKEDEEILSPASKEVEEFKEQVEEKVKEEVEEEEVNTEGDKASESSRFTGTTDVPDNHFKEYAEKLEENEENDKDSEVWGSGYQINMDFDADTNNDNLDNESQHSVSPFGSNEHFKPTGVVDDTQVEEEEVSKMDVSSMLPISAQRKLAAEKASELTSFSSLESSSSNIKKQTSAGDEKEDRITMKVVDVGDRVRVTNRGQHTFVVMDSEVYDDREEALMRLLGDSKFSHFDESYSRGNSDKEGKSSLSSTPSRVSVKAKVENKSRPSSEATTVEDNASVKSEKKVEEKPLQKRSKSTWRIWKKKEKPATEKPATEVEE</sequence>
<feature type="compositionally biased region" description="Basic and acidic residues" evidence="1">
    <location>
        <begin position="411"/>
        <end position="423"/>
    </location>
</feature>
<protein>
    <submittedName>
        <fullName evidence="2">Uncharacterized protein</fullName>
    </submittedName>
</protein>
<feature type="compositionally biased region" description="Low complexity" evidence="1">
    <location>
        <begin position="350"/>
        <end position="360"/>
    </location>
</feature>